<evidence type="ECO:0000259" key="2">
    <source>
        <dbReference type="Pfam" id="PF02342"/>
    </source>
</evidence>
<dbReference type="EMBL" id="AP028654">
    <property type="protein sequence ID" value="BEP28893.1"/>
    <property type="molecule type" value="Genomic_DNA"/>
</dbReference>
<evidence type="ECO:0000256" key="1">
    <source>
        <dbReference type="SAM" id="MobiDB-lite"/>
    </source>
</evidence>
<keyword evidence="4" id="KW-1185">Reference proteome</keyword>
<feature type="compositionally biased region" description="Low complexity" evidence="1">
    <location>
        <begin position="54"/>
        <end position="63"/>
    </location>
</feature>
<reference evidence="3 4" key="1">
    <citation type="submission" date="2023-08" db="EMBL/GenBank/DDBJ databases">
        <title>Helicovermis profunda gen. nov., sp. nov., a novel mesophilic, fermentative bacterium within the Bacillota from a deep-sea hydrothermal vent chimney.</title>
        <authorList>
            <person name="Miyazaki U."/>
            <person name="Mizutani D."/>
            <person name="Hashimoto Y."/>
            <person name="Tame A."/>
            <person name="Sawayama S."/>
            <person name="Miyazaki J."/>
            <person name="Takai K."/>
            <person name="Nakagawa S."/>
        </authorList>
    </citation>
    <scope>NUCLEOTIDE SEQUENCE [LARGE SCALE GENOMIC DNA]</scope>
    <source>
        <strain evidence="3 4">S502</strain>
    </source>
</reference>
<dbReference type="PANTHER" id="PTHR32097">
    <property type="entry name" value="CAMP-BINDING PROTEIN 1-RELATED"/>
    <property type="match status" value="1"/>
</dbReference>
<dbReference type="RefSeq" id="WP_338537193.1">
    <property type="nucleotide sequence ID" value="NZ_AP028654.1"/>
</dbReference>
<dbReference type="KEGG" id="hprf:HLPR_12240"/>
<name>A0AAU9EHC6_9FIRM</name>
<feature type="region of interest" description="Disordered" evidence="1">
    <location>
        <begin position="46"/>
        <end position="71"/>
    </location>
</feature>
<dbReference type="InterPro" id="IPR003325">
    <property type="entry name" value="TerD"/>
</dbReference>
<gene>
    <name evidence="3" type="ORF">HLPR_12240</name>
</gene>
<sequence>MVLYVDTGKKEPMRFSNGKITVEGSSGITHLGTIDLRNGIDSALKNESEPTRNSAVVSSSVSSQINKDNESVRKQINKEENKLIDKSNSKKLKSGQKLGLNDLISTSKLVIGLKYGFKSSSFDVDTSLFLMDSNGKTFEENFIYYNNLKSNDGSVKLNEDFGKNFTKYYNELISIDLSKVDSNIDKIAITSTIDEEGKNFSMLMDSTIYAIDPSSDKEIVNFNYDENLSNETAIVIIEIYKHNGNWKLQSIGKGFNGGLEALCNNYGVDTK</sequence>
<protein>
    <recommendedName>
        <fullName evidence="2">TerD domain-containing protein</fullName>
    </recommendedName>
</protein>
<organism evidence="3 4">
    <name type="scientific">Helicovermis profundi</name>
    <dbReference type="NCBI Taxonomy" id="3065157"/>
    <lineage>
        <taxon>Bacteria</taxon>
        <taxon>Bacillati</taxon>
        <taxon>Bacillota</taxon>
        <taxon>Clostridia</taxon>
        <taxon>Helicovermis</taxon>
    </lineage>
</organism>
<dbReference type="Pfam" id="PF02342">
    <property type="entry name" value="TerD"/>
    <property type="match status" value="1"/>
</dbReference>
<dbReference type="CDD" id="cd06974">
    <property type="entry name" value="TerD_like"/>
    <property type="match status" value="1"/>
</dbReference>
<feature type="domain" description="TerD" evidence="2">
    <location>
        <begin position="91"/>
        <end position="266"/>
    </location>
</feature>
<evidence type="ECO:0000313" key="4">
    <source>
        <dbReference type="Proteomes" id="UP001321786"/>
    </source>
</evidence>
<accession>A0AAU9EHC6</accession>
<proteinExistence type="predicted"/>
<dbReference type="Gene3D" id="2.60.60.30">
    <property type="entry name" value="sav2460 like domains"/>
    <property type="match status" value="1"/>
</dbReference>
<dbReference type="PANTHER" id="PTHR32097:SF17">
    <property type="entry name" value="CAMP-BINDING PROTEIN 1-RELATED"/>
    <property type="match status" value="1"/>
</dbReference>
<evidence type="ECO:0000313" key="3">
    <source>
        <dbReference type="EMBL" id="BEP28893.1"/>
    </source>
</evidence>
<dbReference type="InterPro" id="IPR051324">
    <property type="entry name" value="Stress/Tellurium_Resist"/>
</dbReference>
<dbReference type="AlphaFoldDB" id="A0AAU9EHC6"/>
<dbReference type="Proteomes" id="UP001321786">
    <property type="component" value="Chromosome"/>
</dbReference>